<sequence>MTKRMRMPIIHRLPALILIIPTLFPAAAIKEKYPALVNYCLVRRKVRQGLVAALTVAVIYGCGNKPDSAKPELQNQAIAVTVAQPLSQEVTDWDEYTGRIEAVNSVDVRARVGGYLEKVNFKAGDRVKKGDLLFIIDPKPFQAQLSRAEAELKQAKAKQELAKNDLDRAEHLYRAKAISGEEYDARSKGVRESAGAVESAKANVYAARINLDFTYIRSPIDGMIGRELITAGNLVNGGGADPSLLTFIVSTDPVYVYVEADERSVLKYRRLAQEHGHDIADKAPPVQLALADESGFPHAGSLDYIAPREDVATGTLTLRGVFANPDGLLSPGFFARMRVQGRPAYPALLLPDHAIGSDQARRFVWVVSQENKVDYRNVVLGSLIGDMRVITEGVEPGEWVVIEGLQKLRPAMKVNPKRISLAETHAKKGA</sequence>
<dbReference type="Pfam" id="PF25917">
    <property type="entry name" value="BSH_RND"/>
    <property type="match status" value="1"/>
</dbReference>
<dbReference type="Gene3D" id="2.40.30.170">
    <property type="match status" value="1"/>
</dbReference>
<evidence type="ECO:0000259" key="4">
    <source>
        <dbReference type="Pfam" id="PF25876"/>
    </source>
</evidence>
<gene>
    <name evidence="8" type="ORF">METHB2_190030</name>
</gene>
<dbReference type="Pfam" id="PF25944">
    <property type="entry name" value="Beta-barrel_RND"/>
    <property type="match status" value="1"/>
</dbReference>
<feature type="domain" description="Multidrug resistance protein MdtA-like C-terminal permuted SH3" evidence="7">
    <location>
        <begin position="347"/>
        <end position="407"/>
    </location>
</feature>
<dbReference type="InterPro" id="IPR058625">
    <property type="entry name" value="MdtA-like_BSH"/>
</dbReference>
<evidence type="ECO:0000256" key="3">
    <source>
        <dbReference type="SAM" id="Coils"/>
    </source>
</evidence>
<keyword evidence="9" id="KW-1185">Reference proteome</keyword>
<name>A0A8S0XHY3_9GAMM</name>
<dbReference type="EMBL" id="CADCXN010000046">
    <property type="protein sequence ID" value="CAA9890143.1"/>
    <property type="molecule type" value="Genomic_DNA"/>
</dbReference>
<comment type="caution">
    <text evidence="8">The sequence shown here is derived from an EMBL/GenBank/DDBJ whole genome shotgun (WGS) entry which is preliminary data.</text>
</comment>
<dbReference type="AlphaFoldDB" id="A0A8S0XHY3"/>
<evidence type="ECO:0000259" key="7">
    <source>
        <dbReference type="Pfam" id="PF25967"/>
    </source>
</evidence>
<dbReference type="PANTHER" id="PTHR30158">
    <property type="entry name" value="ACRA/E-RELATED COMPONENT OF DRUG EFFLUX TRANSPORTER"/>
    <property type="match status" value="1"/>
</dbReference>
<evidence type="ECO:0000256" key="2">
    <source>
        <dbReference type="ARBA" id="ARBA00009477"/>
    </source>
</evidence>
<reference evidence="8 9" key="1">
    <citation type="submission" date="2020-02" db="EMBL/GenBank/DDBJ databases">
        <authorList>
            <person name="Hogendoorn C."/>
        </authorList>
    </citation>
    <scope>NUCLEOTIDE SEQUENCE [LARGE SCALE GENOMIC DNA]</scope>
    <source>
        <strain evidence="8">METHB21</strain>
    </source>
</reference>
<comment type="similarity">
    <text evidence="2">Belongs to the membrane fusion protein (MFP) (TC 8.A.1) family.</text>
</comment>
<dbReference type="PANTHER" id="PTHR30158:SF10">
    <property type="entry name" value="CATION EFFLUX PUMP"/>
    <property type="match status" value="1"/>
</dbReference>
<proteinExistence type="inferred from homology"/>
<dbReference type="InterPro" id="IPR058626">
    <property type="entry name" value="MdtA-like_b-barrel"/>
</dbReference>
<dbReference type="Pfam" id="PF25967">
    <property type="entry name" value="RND-MFP_C"/>
    <property type="match status" value="1"/>
</dbReference>
<protein>
    <submittedName>
        <fullName evidence="8">Multidrug efflux system membrane fusion protein</fullName>
    </submittedName>
</protein>
<dbReference type="GO" id="GO:0005886">
    <property type="term" value="C:plasma membrane"/>
    <property type="evidence" value="ECO:0007669"/>
    <property type="project" value="UniProtKB-SubCell"/>
</dbReference>
<dbReference type="InterPro" id="IPR006143">
    <property type="entry name" value="RND_pump_MFP"/>
</dbReference>
<feature type="domain" description="Multidrug resistance protein MdtA-like barrel-sandwich hybrid" evidence="5">
    <location>
        <begin position="104"/>
        <end position="245"/>
    </location>
</feature>
<evidence type="ECO:0000259" key="5">
    <source>
        <dbReference type="Pfam" id="PF25917"/>
    </source>
</evidence>
<evidence type="ECO:0000313" key="9">
    <source>
        <dbReference type="Proteomes" id="UP000494216"/>
    </source>
</evidence>
<dbReference type="FunFam" id="2.40.420.20:FF:000001">
    <property type="entry name" value="Efflux RND transporter periplasmic adaptor subunit"/>
    <property type="match status" value="1"/>
</dbReference>
<dbReference type="Gene3D" id="2.40.420.20">
    <property type="match status" value="1"/>
</dbReference>
<dbReference type="Proteomes" id="UP000494216">
    <property type="component" value="Unassembled WGS sequence"/>
</dbReference>
<feature type="coiled-coil region" evidence="3">
    <location>
        <begin position="145"/>
        <end position="172"/>
    </location>
</feature>
<dbReference type="Gene3D" id="2.40.50.100">
    <property type="match status" value="1"/>
</dbReference>
<dbReference type="InterPro" id="IPR058627">
    <property type="entry name" value="MdtA-like_C"/>
</dbReference>
<evidence type="ECO:0000313" key="8">
    <source>
        <dbReference type="EMBL" id="CAA9890143.1"/>
    </source>
</evidence>
<dbReference type="NCBIfam" id="TIGR01730">
    <property type="entry name" value="RND_mfp"/>
    <property type="match status" value="1"/>
</dbReference>
<keyword evidence="3" id="KW-0175">Coiled coil</keyword>
<feature type="domain" description="Multidrug resistance protein MdtA-like alpha-helical hairpin" evidence="4">
    <location>
        <begin position="145"/>
        <end position="214"/>
    </location>
</feature>
<dbReference type="Gene3D" id="1.10.287.470">
    <property type="entry name" value="Helix hairpin bin"/>
    <property type="match status" value="1"/>
</dbReference>
<dbReference type="SUPFAM" id="SSF111369">
    <property type="entry name" value="HlyD-like secretion proteins"/>
    <property type="match status" value="1"/>
</dbReference>
<organism evidence="8 9">
    <name type="scientific">Candidatus Methylobacter favarea</name>
    <dbReference type="NCBI Taxonomy" id="2707345"/>
    <lineage>
        <taxon>Bacteria</taxon>
        <taxon>Pseudomonadati</taxon>
        <taxon>Pseudomonadota</taxon>
        <taxon>Gammaproteobacteria</taxon>
        <taxon>Methylococcales</taxon>
        <taxon>Methylococcaceae</taxon>
        <taxon>Methylobacter</taxon>
    </lineage>
</organism>
<accession>A0A8S0XHY3</accession>
<dbReference type="Pfam" id="PF25876">
    <property type="entry name" value="HH_MFP_RND"/>
    <property type="match status" value="1"/>
</dbReference>
<dbReference type="InterPro" id="IPR058624">
    <property type="entry name" value="MdtA-like_HH"/>
</dbReference>
<dbReference type="GO" id="GO:0046677">
    <property type="term" value="P:response to antibiotic"/>
    <property type="evidence" value="ECO:0007669"/>
    <property type="project" value="TreeGrafter"/>
</dbReference>
<dbReference type="GO" id="GO:0022857">
    <property type="term" value="F:transmembrane transporter activity"/>
    <property type="evidence" value="ECO:0007669"/>
    <property type="project" value="InterPro"/>
</dbReference>
<evidence type="ECO:0000259" key="6">
    <source>
        <dbReference type="Pfam" id="PF25944"/>
    </source>
</evidence>
<feature type="domain" description="Multidrug resistance protein MdtA-like beta-barrel" evidence="6">
    <location>
        <begin position="253"/>
        <end position="340"/>
    </location>
</feature>
<comment type="subcellular location">
    <subcellularLocation>
        <location evidence="1">Cell inner membrane</location>
        <topology evidence="1">Lipid-anchor</topology>
    </subcellularLocation>
</comment>
<evidence type="ECO:0000256" key="1">
    <source>
        <dbReference type="ARBA" id="ARBA00004519"/>
    </source>
</evidence>